<dbReference type="Gene3D" id="3.90.550.10">
    <property type="entry name" value="Spore Coat Polysaccharide Biosynthesis Protein SpsA, Chain A"/>
    <property type="match status" value="1"/>
</dbReference>
<keyword evidence="6" id="KW-0333">Golgi apparatus</keyword>
<dbReference type="AlphaFoldDB" id="A0A0F9LP24"/>
<dbReference type="CDD" id="cd06437">
    <property type="entry name" value="CESA_CaSu_A2"/>
    <property type="match status" value="1"/>
</dbReference>
<evidence type="ECO:0000256" key="3">
    <source>
        <dbReference type="ARBA" id="ARBA00022679"/>
    </source>
</evidence>
<keyword evidence="3" id="KW-0808">Transferase</keyword>
<dbReference type="EMBL" id="LAZR01005837">
    <property type="protein sequence ID" value="KKM96769.1"/>
    <property type="molecule type" value="Genomic_DNA"/>
</dbReference>
<keyword evidence="2" id="KW-0328">Glycosyltransferase</keyword>
<evidence type="ECO:0000256" key="9">
    <source>
        <dbReference type="SAM" id="Phobius"/>
    </source>
</evidence>
<evidence type="ECO:0000256" key="8">
    <source>
        <dbReference type="ARBA" id="ARBA00023316"/>
    </source>
</evidence>
<dbReference type="GO" id="GO:0016757">
    <property type="term" value="F:glycosyltransferase activity"/>
    <property type="evidence" value="ECO:0007669"/>
    <property type="project" value="UniProtKB-KW"/>
</dbReference>
<keyword evidence="7 9" id="KW-0472">Membrane</keyword>
<keyword evidence="8" id="KW-0961">Cell wall biogenesis/degradation</keyword>
<evidence type="ECO:0000256" key="6">
    <source>
        <dbReference type="ARBA" id="ARBA00023034"/>
    </source>
</evidence>
<protein>
    <recommendedName>
        <fullName evidence="11">Glycosyltransferase 2-like domain-containing protein</fullName>
    </recommendedName>
</protein>
<proteinExistence type="predicted"/>
<dbReference type="SUPFAM" id="SSF53448">
    <property type="entry name" value="Nucleotide-diphospho-sugar transferases"/>
    <property type="match status" value="1"/>
</dbReference>
<evidence type="ECO:0000256" key="2">
    <source>
        <dbReference type="ARBA" id="ARBA00022676"/>
    </source>
</evidence>
<keyword evidence="5 9" id="KW-1133">Transmembrane helix</keyword>
<gene>
    <name evidence="10" type="ORF">LCGC14_1174830</name>
</gene>
<feature type="transmembrane region" description="Helical" evidence="9">
    <location>
        <begin position="6"/>
        <end position="31"/>
    </location>
</feature>
<feature type="transmembrane region" description="Helical" evidence="9">
    <location>
        <begin position="336"/>
        <end position="361"/>
    </location>
</feature>
<evidence type="ECO:0000256" key="5">
    <source>
        <dbReference type="ARBA" id="ARBA00022989"/>
    </source>
</evidence>
<dbReference type="PANTHER" id="PTHR32044">
    <property type="entry name" value="GLUCOMANNAN 4-BETA-MANNOSYLTRANSFERASE 9"/>
    <property type="match status" value="1"/>
</dbReference>
<comment type="subcellular location">
    <subcellularLocation>
        <location evidence="1">Golgi apparatus membrane</location>
        <topology evidence="1">Multi-pass membrane protein</topology>
    </subcellularLocation>
</comment>
<reference evidence="10" key="1">
    <citation type="journal article" date="2015" name="Nature">
        <title>Complex archaea that bridge the gap between prokaryotes and eukaryotes.</title>
        <authorList>
            <person name="Spang A."/>
            <person name="Saw J.H."/>
            <person name="Jorgensen S.L."/>
            <person name="Zaremba-Niedzwiedzka K."/>
            <person name="Martijn J."/>
            <person name="Lind A.E."/>
            <person name="van Eijk R."/>
            <person name="Schleper C."/>
            <person name="Guy L."/>
            <person name="Ettema T.J."/>
        </authorList>
    </citation>
    <scope>NUCLEOTIDE SEQUENCE</scope>
</reference>
<dbReference type="GO" id="GO:0071555">
    <property type="term" value="P:cell wall organization"/>
    <property type="evidence" value="ECO:0007669"/>
    <property type="project" value="UniProtKB-KW"/>
</dbReference>
<name>A0A0F9LP24_9ZZZZ</name>
<evidence type="ECO:0000256" key="4">
    <source>
        <dbReference type="ARBA" id="ARBA00022692"/>
    </source>
</evidence>
<evidence type="ECO:0000313" key="10">
    <source>
        <dbReference type="EMBL" id="KKM96769.1"/>
    </source>
</evidence>
<organism evidence="10">
    <name type="scientific">marine sediment metagenome</name>
    <dbReference type="NCBI Taxonomy" id="412755"/>
    <lineage>
        <taxon>unclassified sequences</taxon>
        <taxon>metagenomes</taxon>
        <taxon>ecological metagenomes</taxon>
    </lineage>
</organism>
<keyword evidence="4 9" id="KW-0812">Transmembrane</keyword>
<feature type="transmembrane region" description="Helical" evidence="9">
    <location>
        <begin position="313"/>
        <end position="330"/>
    </location>
</feature>
<comment type="caution">
    <text evidence="10">The sequence shown here is derived from an EMBL/GenBank/DDBJ whole genome shotgun (WGS) entry which is preliminary data.</text>
</comment>
<evidence type="ECO:0000256" key="1">
    <source>
        <dbReference type="ARBA" id="ARBA00004653"/>
    </source>
</evidence>
<accession>A0A0F9LP24</accession>
<evidence type="ECO:0008006" key="11">
    <source>
        <dbReference type="Google" id="ProtNLM"/>
    </source>
</evidence>
<sequence length="398" mass="45191">MGANPFTQILFDLFIIAAIIIIGYTCNFYYLAYLSTRRNEKNSVVPMDAPSVTIQLPIYNEKYVAARLVNSVCALDYPKDKMRIMILDDSDDATVKLLEDLVNDYKSKGYMIEHVRRGTRRGYKAGALHHAMKTTDTEFVAIFDADFIPPNWFLKRAVPYFSKSKIGLIQCRWGHVNENYSSITQVQALSLDFHFLIEQKAKSNSHLFMSFNGTAGIWRRECIEDAGGWHTATLVEDLDLSYRAQMKGWKCLFLPDIVVDAELPVQMNAAKRQQFRWAKGSIQCAIKLLGNIALQRKIAIETKIQAFIQLTRHIVYPLMLIQFLALPILLASEINLYILSFIPALTIAAYMAMGPGAYLLVIHTMYDKSWKSKAKILPSLLVYTAGMSVNNTVAVFRL</sequence>
<dbReference type="FunFam" id="3.90.550.10:FF:000057">
    <property type="entry name" value="Glycosyltransferase-like protein, family 2"/>
    <property type="match status" value="1"/>
</dbReference>
<evidence type="ECO:0000256" key="7">
    <source>
        <dbReference type="ARBA" id="ARBA00023136"/>
    </source>
</evidence>
<dbReference type="GO" id="GO:0000139">
    <property type="term" value="C:Golgi membrane"/>
    <property type="evidence" value="ECO:0007669"/>
    <property type="project" value="UniProtKB-SubCell"/>
</dbReference>
<dbReference type="PANTHER" id="PTHR32044:SF80">
    <property type="entry name" value="XYLOGLUCAN GLYCOSYLTRANSFERASE 2-RELATED"/>
    <property type="match status" value="1"/>
</dbReference>
<dbReference type="InterPro" id="IPR029044">
    <property type="entry name" value="Nucleotide-diphossugar_trans"/>
</dbReference>
<dbReference type="Pfam" id="PF13641">
    <property type="entry name" value="Glyco_tranf_2_3"/>
    <property type="match status" value="1"/>
</dbReference>